<reference evidence="1" key="1">
    <citation type="submission" date="2014-12" db="EMBL/GenBank/DDBJ databases">
        <title>Insight into the proteome of Arion vulgaris.</title>
        <authorList>
            <person name="Aradska J."/>
            <person name="Bulat T."/>
            <person name="Smidak R."/>
            <person name="Sarate P."/>
            <person name="Gangsoo J."/>
            <person name="Sialana F."/>
            <person name="Bilban M."/>
            <person name="Lubec G."/>
        </authorList>
    </citation>
    <scope>NUCLEOTIDE SEQUENCE</scope>
    <source>
        <tissue evidence="1">Skin</tissue>
    </source>
</reference>
<gene>
    <name evidence="1" type="primary">ORF13655</name>
</gene>
<organism evidence="1">
    <name type="scientific">Arion vulgaris</name>
    <dbReference type="NCBI Taxonomy" id="1028688"/>
    <lineage>
        <taxon>Eukaryota</taxon>
        <taxon>Metazoa</taxon>
        <taxon>Spiralia</taxon>
        <taxon>Lophotrochozoa</taxon>
        <taxon>Mollusca</taxon>
        <taxon>Gastropoda</taxon>
        <taxon>Heterobranchia</taxon>
        <taxon>Euthyneura</taxon>
        <taxon>Panpulmonata</taxon>
        <taxon>Eupulmonata</taxon>
        <taxon>Stylommatophora</taxon>
        <taxon>Helicina</taxon>
        <taxon>Arionoidea</taxon>
        <taxon>Arionidae</taxon>
        <taxon>Arion</taxon>
    </lineage>
</organism>
<evidence type="ECO:0000313" key="1">
    <source>
        <dbReference type="EMBL" id="CEK51530.1"/>
    </source>
</evidence>
<feature type="non-terminal residue" evidence="1">
    <location>
        <position position="1"/>
    </location>
</feature>
<protein>
    <submittedName>
        <fullName evidence="1">Uncharacterized protein</fullName>
    </submittedName>
</protein>
<name>A0A0B6Y7W2_9EUPU</name>
<accession>A0A0B6Y7W2</accession>
<dbReference type="AlphaFoldDB" id="A0A0B6Y7W2"/>
<dbReference type="EMBL" id="HACG01004665">
    <property type="protein sequence ID" value="CEK51530.1"/>
    <property type="molecule type" value="Transcribed_RNA"/>
</dbReference>
<sequence length="70" mass="7865">KHSFIDITDRSGHDEKDMLLSQFPALDNVDLETDDEGLEGDRYSVKEGQDELCDDAVLESKGKFEEGFGK</sequence>
<proteinExistence type="predicted"/>
<feature type="non-terminal residue" evidence="1">
    <location>
        <position position="70"/>
    </location>
</feature>